<evidence type="ECO:0000256" key="4">
    <source>
        <dbReference type="ARBA" id="ARBA00022692"/>
    </source>
</evidence>
<feature type="compositionally biased region" description="Basic and acidic residues" evidence="7">
    <location>
        <begin position="534"/>
        <end position="548"/>
    </location>
</feature>
<comment type="similarity">
    <text evidence="2">Belongs to the major facilitator superfamily.</text>
</comment>
<evidence type="ECO:0000256" key="2">
    <source>
        <dbReference type="ARBA" id="ARBA00008335"/>
    </source>
</evidence>
<dbReference type="InterPro" id="IPR020846">
    <property type="entry name" value="MFS_dom"/>
</dbReference>
<feature type="transmembrane region" description="Helical" evidence="8">
    <location>
        <begin position="323"/>
        <end position="344"/>
    </location>
</feature>
<proteinExistence type="inferred from homology"/>
<reference evidence="9" key="2">
    <citation type="journal article" date="2023" name="IMA Fungus">
        <title>Comparative genomic study of the Penicillium genus elucidates a diverse pangenome and 15 lateral gene transfer events.</title>
        <authorList>
            <person name="Petersen C."/>
            <person name="Sorensen T."/>
            <person name="Nielsen M.R."/>
            <person name="Sondergaard T.E."/>
            <person name="Sorensen J.L."/>
            <person name="Fitzpatrick D.A."/>
            <person name="Frisvad J.C."/>
            <person name="Nielsen K.L."/>
        </authorList>
    </citation>
    <scope>NUCLEOTIDE SEQUENCE</scope>
    <source>
        <strain evidence="9">IBT 21472</strain>
    </source>
</reference>
<comment type="subcellular location">
    <subcellularLocation>
        <location evidence="1">Endomembrane system</location>
        <topology evidence="1">Multi-pass membrane protein</topology>
    </subcellularLocation>
</comment>
<dbReference type="FunFam" id="1.20.1720.10:FF:000013">
    <property type="entry name" value="Related to multidrug resistance proteins"/>
    <property type="match status" value="1"/>
</dbReference>
<dbReference type="PANTHER" id="PTHR23501:SF78">
    <property type="entry name" value="MAJOR FACILITATOR SUPERFAMILY (MFS) PROFILE DOMAIN-CONTAINING PROTEIN-RELATED"/>
    <property type="match status" value="1"/>
</dbReference>
<comment type="caution">
    <text evidence="9">The sequence shown here is derived from an EMBL/GenBank/DDBJ whole genome shotgun (WGS) entry which is preliminary data.</text>
</comment>
<evidence type="ECO:0000256" key="7">
    <source>
        <dbReference type="SAM" id="MobiDB-lite"/>
    </source>
</evidence>
<keyword evidence="4 8" id="KW-0812">Transmembrane</keyword>
<feature type="transmembrane region" description="Helical" evidence="8">
    <location>
        <begin position="283"/>
        <end position="303"/>
    </location>
</feature>
<feature type="transmembrane region" description="Helical" evidence="8">
    <location>
        <begin position="183"/>
        <end position="203"/>
    </location>
</feature>
<feature type="transmembrane region" description="Helical" evidence="8">
    <location>
        <begin position="120"/>
        <end position="141"/>
    </location>
</feature>
<keyword evidence="3" id="KW-0813">Transport</keyword>
<protein>
    <submittedName>
        <fullName evidence="9">MFS transporter</fullName>
    </submittedName>
</protein>
<dbReference type="GO" id="GO:0046943">
    <property type="term" value="F:carboxylic acid transmembrane transporter activity"/>
    <property type="evidence" value="ECO:0007669"/>
    <property type="project" value="UniProtKB-ARBA"/>
</dbReference>
<feature type="transmembrane region" description="Helical" evidence="8">
    <location>
        <begin position="95"/>
        <end position="114"/>
    </location>
</feature>
<evidence type="ECO:0000256" key="8">
    <source>
        <dbReference type="SAM" id="Phobius"/>
    </source>
</evidence>
<feature type="region of interest" description="Disordered" evidence="7">
    <location>
        <begin position="512"/>
        <end position="561"/>
    </location>
</feature>
<gene>
    <name evidence="9" type="ORF">N7476_007665</name>
</gene>
<dbReference type="PROSITE" id="PS50850">
    <property type="entry name" value="MFS"/>
    <property type="match status" value="1"/>
</dbReference>
<dbReference type="PRINTS" id="PR01036">
    <property type="entry name" value="TCRTETB"/>
</dbReference>
<feature type="transmembrane region" description="Helical" evidence="8">
    <location>
        <begin position="356"/>
        <end position="374"/>
    </location>
</feature>
<keyword evidence="10" id="KW-1185">Reference proteome</keyword>
<dbReference type="InterPro" id="IPR011701">
    <property type="entry name" value="MFS"/>
</dbReference>
<feature type="transmembrane region" description="Helical" evidence="8">
    <location>
        <begin position="251"/>
        <end position="271"/>
    </location>
</feature>
<evidence type="ECO:0000256" key="3">
    <source>
        <dbReference type="ARBA" id="ARBA00022448"/>
    </source>
</evidence>
<evidence type="ECO:0000256" key="6">
    <source>
        <dbReference type="ARBA" id="ARBA00023136"/>
    </source>
</evidence>
<reference evidence="9" key="1">
    <citation type="submission" date="2022-12" db="EMBL/GenBank/DDBJ databases">
        <authorList>
            <person name="Petersen C."/>
        </authorList>
    </citation>
    <scope>NUCLEOTIDE SEQUENCE</scope>
    <source>
        <strain evidence="9">IBT 21472</strain>
    </source>
</reference>
<dbReference type="Proteomes" id="UP001147746">
    <property type="component" value="Unassembled WGS sequence"/>
</dbReference>
<dbReference type="GO" id="GO:0005886">
    <property type="term" value="C:plasma membrane"/>
    <property type="evidence" value="ECO:0007669"/>
    <property type="project" value="TreeGrafter"/>
</dbReference>
<evidence type="ECO:0000313" key="9">
    <source>
        <dbReference type="EMBL" id="KAJ5311805.1"/>
    </source>
</evidence>
<evidence type="ECO:0000313" key="10">
    <source>
        <dbReference type="Proteomes" id="UP001147746"/>
    </source>
</evidence>
<keyword evidence="6 8" id="KW-0472">Membrane</keyword>
<dbReference type="PANTHER" id="PTHR23501">
    <property type="entry name" value="MAJOR FACILITATOR SUPERFAMILY"/>
    <property type="match status" value="1"/>
</dbReference>
<dbReference type="SUPFAM" id="SSF103473">
    <property type="entry name" value="MFS general substrate transporter"/>
    <property type="match status" value="1"/>
</dbReference>
<accession>A0A9W9HEJ0</accession>
<feature type="transmembrane region" description="Helical" evidence="8">
    <location>
        <begin position="480"/>
        <end position="502"/>
    </location>
</feature>
<name>A0A9W9HEJ0_9EURO</name>
<evidence type="ECO:0000256" key="5">
    <source>
        <dbReference type="ARBA" id="ARBA00022989"/>
    </source>
</evidence>
<dbReference type="Gene3D" id="1.20.1250.20">
    <property type="entry name" value="MFS general substrate transporter like domains"/>
    <property type="match status" value="2"/>
</dbReference>
<sequence>MSPNRDSLTKGEKSLQDHSNLLPRKQLILCLSIVSLAQLISFIDQNGISTALPTIAADLDARNTISWAGTASLLANTTFSMLYGRLSDIFGRKTIFISAILLLAIADLVCGLSMNATMFYVFRGVAGIGSGGITNLAMIITSDVVTLEQRGKYQGIIGSMIGLGSVTGPFLAAGFVLRSTWRGLFWLLAPLGVLNALVAFWFLPSKKPTITFKEGMKKVDYLGVLTSSIGTIFLLIPISGGGAYFAWSSPLVISMLATGASSLILFVVVEWKFAKIPMMPVAVYGRPAIVILLVQSFLLGAVYQSTVYYIPLYLQNAHRYSAIVSAAIFSSLAGIQAIMSALSGLCITRFKNYGQVIRFGFAMWTLGAGLMLIFGRDTNAGVLVIILLIAGVGVGCVFQPMLVALQAHSTKSRRAVIISNRNFNRSAGGACGLAISAAVLQAQLRSTLPTQYSDLADSPYSLRDSNDSIPTSVLDAYMSASHLVFIIQVPLIGACFLGSLFVKDRGLAPLDEKPTTSNIQPVGAESGGIQNTDGELRQVESHNGESYEGHSSVAQSKDKRS</sequence>
<dbReference type="FunFam" id="1.20.1250.20:FF:000436">
    <property type="entry name" value="MFS transporter, putative"/>
    <property type="match status" value="1"/>
</dbReference>
<dbReference type="GO" id="GO:0012505">
    <property type="term" value="C:endomembrane system"/>
    <property type="evidence" value="ECO:0007669"/>
    <property type="project" value="UniProtKB-SubCell"/>
</dbReference>
<keyword evidence="5 8" id="KW-1133">Transmembrane helix</keyword>
<feature type="transmembrane region" description="Helical" evidence="8">
    <location>
        <begin position="224"/>
        <end position="245"/>
    </location>
</feature>
<feature type="transmembrane region" description="Helical" evidence="8">
    <location>
        <begin position="153"/>
        <end position="177"/>
    </location>
</feature>
<evidence type="ECO:0000256" key="1">
    <source>
        <dbReference type="ARBA" id="ARBA00004127"/>
    </source>
</evidence>
<feature type="transmembrane region" description="Helical" evidence="8">
    <location>
        <begin position="426"/>
        <end position="444"/>
    </location>
</feature>
<organism evidence="9 10">
    <name type="scientific">Penicillium atrosanguineum</name>
    <dbReference type="NCBI Taxonomy" id="1132637"/>
    <lineage>
        <taxon>Eukaryota</taxon>
        <taxon>Fungi</taxon>
        <taxon>Dikarya</taxon>
        <taxon>Ascomycota</taxon>
        <taxon>Pezizomycotina</taxon>
        <taxon>Eurotiomycetes</taxon>
        <taxon>Eurotiomycetidae</taxon>
        <taxon>Eurotiales</taxon>
        <taxon>Aspergillaceae</taxon>
        <taxon>Penicillium</taxon>
    </lineage>
</organism>
<dbReference type="EMBL" id="JAPZBO010000007">
    <property type="protein sequence ID" value="KAJ5311805.1"/>
    <property type="molecule type" value="Genomic_DNA"/>
</dbReference>
<dbReference type="InterPro" id="IPR036259">
    <property type="entry name" value="MFS_trans_sf"/>
</dbReference>
<dbReference type="Pfam" id="PF07690">
    <property type="entry name" value="MFS_1"/>
    <property type="match status" value="1"/>
</dbReference>
<dbReference type="AlphaFoldDB" id="A0A9W9HEJ0"/>
<feature type="transmembrane region" description="Helical" evidence="8">
    <location>
        <begin position="380"/>
        <end position="405"/>
    </location>
</feature>